<evidence type="ECO:0000256" key="1">
    <source>
        <dbReference type="ARBA" id="ARBA00001933"/>
    </source>
</evidence>
<dbReference type="OrthoDB" id="4418812at2759"/>
<name>A0A7R8YTB4_HERIL</name>
<reference evidence="8 9" key="1">
    <citation type="submission" date="2020-11" db="EMBL/GenBank/DDBJ databases">
        <authorList>
            <person name="Wallbank WR R."/>
            <person name="Pardo Diaz C."/>
            <person name="Kozak K."/>
            <person name="Martin S."/>
            <person name="Jiggins C."/>
            <person name="Moest M."/>
            <person name="Warren A I."/>
            <person name="Generalovic N T."/>
            <person name="Byers J.R.P. K."/>
            <person name="Montejo-Kovacevich G."/>
            <person name="Yen C E."/>
        </authorList>
    </citation>
    <scope>NUCLEOTIDE SEQUENCE [LARGE SCALE GENOMIC DNA]</scope>
</reference>
<dbReference type="CDD" id="cd01562">
    <property type="entry name" value="Thr-dehyd"/>
    <property type="match status" value="1"/>
</dbReference>
<evidence type="ECO:0000259" key="7">
    <source>
        <dbReference type="PROSITE" id="PS51671"/>
    </source>
</evidence>
<dbReference type="SUPFAM" id="SSF53686">
    <property type="entry name" value="Tryptophan synthase beta subunit-like PLP-dependent enzymes"/>
    <property type="match status" value="1"/>
</dbReference>
<evidence type="ECO:0000256" key="4">
    <source>
        <dbReference type="ARBA" id="ARBA00023239"/>
    </source>
</evidence>
<protein>
    <recommendedName>
        <fullName evidence="5">L-serine deaminase</fullName>
    </recommendedName>
    <alternativeName>
        <fullName evidence="6">L-threonine dehydratase</fullName>
    </alternativeName>
</protein>
<evidence type="ECO:0000256" key="3">
    <source>
        <dbReference type="ARBA" id="ARBA00022898"/>
    </source>
</evidence>
<comment type="cofactor">
    <cofactor evidence="1">
        <name>pyridoxal 5'-phosphate</name>
        <dbReference type="ChEBI" id="CHEBI:597326"/>
    </cofactor>
</comment>
<organism evidence="8 9">
    <name type="scientific">Hermetia illucens</name>
    <name type="common">Black soldier fly</name>
    <dbReference type="NCBI Taxonomy" id="343691"/>
    <lineage>
        <taxon>Eukaryota</taxon>
        <taxon>Metazoa</taxon>
        <taxon>Ecdysozoa</taxon>
        <taxon>Arthropoda</taxon>
        <taxon>Hexapoda</taxon>
        <taxon>Insecta</taxon>
        <taxon>Pterygota</taxon>
        <taxon>Neoptera</taxon>
        <taxon>Endopterygota</taxon>
        <taxon>Diptera</taxon>
        <taxon>Brachycera</taxon>
        <taxon>Stratiomyomorpha</taxon>
        <taxon>Stratiomyidae</taxon>
        <taxon>Hermetiinae</taxon>
        <taxon>Hermetia</taxon>
    </lineage>
</organism>
<dbReference type="InterPro" id="IPR044561">
    <property type="entry name" value="ACT_ThrD-II-like"/>
</dbReference>
<dbReference type="PANTHER" id="PTHR48078">
    <property type="entry name" value="THREONINE DEHYDRATASE, MITOCHONDRIAL-RELATED"/>
    <property type="match status" value="1"/>
</dbReference>
<evidence type="ECO:0000313" key="8">
    <source>
        <dbReference type="EMBL" id="CAD7084557.1"/>
    </source>
</evidence>
<dbReference type="Proteomes" id="UP000594454">
    <property type="component" value="Chromosome 3"/>
</dbReference>
<dbReference type="GO" id="GO:0003941">
    <property type="term" value="F:L-serine ammonia-lyase activity"/>
    <property type="evidence" value="ECO:0007669"/>
    <property type="project" value="TreeGrafter"/>
</dbReference>
<dbReference type="InParanoid" id="A0A7R8YTB4"/>
<dbReference type="GO" id="GO:0006567">
    <property type="term" value="P:L-threonine catabolic process"/>
    <property type="evidence" value="ECO:0007669"/>
    <property type="project" value="TreeGrafter"/>
</dbReference>
<gene>
    <name evidence="8" type="ORF">HERILL_LOCUS7445</name>
</gene>
<dbReference type="InterPro" id="IPR050147">
    <property type="entry name" value="Ser/Thr_Dehydratase"/>
</dbReference>
<comment type="similarity">
    <text evidence="2">Belongs to the serine/threonine dehydratase family.</text>
</comment>
<dbReference type="CDD" id="cd04886">
    <property type="entry name" value="ACT_ThrD-II-like"/>
    <property type="match status" value="1"/>
</dbReference>
<dbReference type="PROSITE" id="PS51671">
    <property type="entry name" value="ACT"/>
    <property type="match status" value="1"/>
</dbReference>
<dbReference type="InterPro" id="IPR001926">
    <property type="entry name" value="TrpB-like_PALP"/>
</dbReference>
<dbReference type="PANTHER" id="PTHR48078:SF19">
    <property type="entry name" value="ACT DOMAIN-CONTAINING PROTEIN"/>
    <property type="match status" value="1"/>
</dbReference>
<dbReference type="AlphaFoldDB" id="A0A7R8YTB4"/>
<dbReference type="FunFam" id="3.40.50.1100:FF:000007">
    <property type="entry name" value="L-threonine dehydratase catabolic TdcB"/>
    <property type="match status" value="1"/>
</dbReference>
<keyword evidence="3" id="KW-0663">Pyridoxal phosphate</keyword>
<dbReference type="GO" id="GO:0006565">
    <property type="term" value="P:L-serine catabolic process"/>
    <property type="evidence" value="ECO:0007669"/>
    <property type="project" value="TreeGrafter"/>
</dbReference>
<evidence type="ECO:0000256" key="6">
    <source>
        <dbReference type="ARBA" id="ARBA00042605"/>
    </source>
</evidence>
<evidence type="ECO:0000313" key="9">
    <source>
        <dbReference type="Proteomes" id="UP000594454"/>
    </source>
</evidence>
<dbReference type="FunCoup" id="A0A7R8YTB4">
    <property type="interactions" value="236"/>
</dbReference>
<dbReference type="InterPro" id="IPR002912">
    <property type="entry name" value="ACT_dom"/>
</dbReference>
<sequence length="477" mass="52101">MPPILNSNNKYTTTTESKISRLNGNDELKDVHQNGEHTSNRDQIPDSFESEEVLDPFCNAESPQKISFHDVTSAAFLIKGGIVETPCPRSHISDEIGMELYLKEEFLQFTGSFKERGARYALLKLPEAQKNKGVISASLGNHAQGLSYHGYKLNIPVTVVMPEAATLMKIQKCRSYGARVVVEGKDMAEAKRIALRMSKEEGLTYINGYDHPHIMAGQGTIGLEILEQVSEPDAVIIPVGGGGLLAGIATAIKSLSPKTKIIGVESERCQSFTRAMENGGPIYTPIESTLADGLAVPTCGYNAYVTALPLLDKMVVVKEAWIALSILRLVELEKCVVEGAGAAGLAAILSGHLNEFKGKKVVSLLCGGNIDTTVFGRCLERGLAAEGRLLRFNVTVSDRPGGIADLCKLLAELGVSVKDIMHERAWLHDIFSVEVKVVCETRDWEHSVELRKTLKERYAQVRFIDSPMAIPGYEMNE</sequence>
<dbReference type="Pfam" id="PF00291">
    <property type="entry name" value="PALP"/>
    <property type="match status" value="1"/>
</dbReference>
<dbReference type="Gene3D" id="3.40.50.1100">
    <property type="match status" value="2"/>
</dbReference>
<evidence type="ECO:0000256" key="5">
    <source>
        <dbReference type="ARBA" id="ARBA00041766"/>
    </source>
</evidence>
<dbReference type="InterPro" id="IPR036052">
    <property type="entry name" value="TrpB-like_PALP_sf"/>
</dbReference>
<dbReference type="GO" id="GO:0004794">
    <property type="term" value="F:threonine deaminase activity"/>
    <property type="evidence" value="ECO:0007669"/>
    <property type="project" value="TreeGrafter"/>
</dbReference>
<keyword evidence="9" id="KW-1185">Reference proteome</keyword>
<accession>A0A7R8YTB4</accession>
<keyword evidence="4" id="KW-0456">Lyase</keyword>
<feature type="domain" description="ACT" evidence="7">
    <location>
        <begin position="391"/>
        <end position="466"/>
    </location>
</feature>
<dbReference type="GO" id="GO:0009097">
    <property type="term" value="P:isoleucine biosynthetic process"/>
    <property type="evidence" value="ECO:0007669"/>
    <property type="project" value="TreeGrafter"/>
</dbReference>
<evidence type="ECO:0000256" key="2">
    <source>
        <dbReference type="ARBA" id="ARBA00010869"/>
    </source>
</evidence>
<proteinExistence type="inferred from homology"/>
<dbReference type="EMBL" id="LR899011">
    <property type="protein sequence ID" value="CAD7084557.1"/>
    <property type="molecule type" value="Genomic_DNA"/>
</dbReference>